<dbReference type="PANTHER" id="PTHR39176:SF1">
    <property type="entry name" value="PERIPLASMIC PROTEIN"/>
    <property type="match status" value="1"/>
</dbReference>
<protein>
    <submittedName>
        <fullName evidence="3">DUF1311 domain-containing protein</fullName>
    </submittedName>
</protein>
<feature type="chain" id="PRO_5016002251" evidence="1">
    <location>
        <begin position="19"/>
        <end position="124"/>
    </location>
</feature>
<evidence type="ECO:0000256" key="1">
    <source>
        <dbReference type="SAM" id="SignalP"/>
    </source>
</evidence>
<evidence type="ECO:0000259" key="2">
    <source>
        <dbReference type="Pfam" id="PF07007"/>
    </source>
</evidence>
<dbReference type="OrthoDB" id="7340239at2"/>
<dbReference type="RefSeq" id="WP_108899535.1">
    <property type="nucleotide sequence ID" value="NZ_CP029185.2"/>
</dbReference>
<gene>
    <name evidence="3" type="ORF">HYN51_02040</name>
</gene>
<dbReference type="KEGG" id="lpv:HYN51_02040"/>
<feature type="domain" description="Lysozyme inhibitor LprI-like N-terminal" evidence="2">
    <location>
        <begin position="30"/>
        <end position="105"/>
    </location>
</feature>
<accession>A0A2Y9TUR3</accession>
<organism evidence="3 4">
    <name type="scientific">Limnobaculum parvum</name>
    <dbReference type="NCBI Taxonomy" id="2172103"/>
    <lineage>
        <taxon>Bacteria</taxon>
        <taxon>Pseudomonadati</taxon>
        <taxon>Pseudomonadota</taxon>
        <taxon>Gammaproteobacteria</taxon>
        <taxon>Enterobacterales</taxon>
        <taxon>Budviciaceae</taxon>
        <taxon>Limnobaculum</taxon>
    </lineage>
</organism>
<dbReference type="AlphaFoldDB" id="A0A2Y9TUR3"/>
<keyword evidence="1" id="KW-0732">Signal</keyword>
<dbReference type="Pfam" id="PF07007">
    <property type="entry name" value="LprI"/>
    <property type="match status" value="1"/>
</dbReference>
<dbReference type="Gene3D" id="1.20.1270.180">
    <property type="match status" value="1"/>
</dbReference>
<name>A0A2Y9TUR3_9GAMM</name>
<dbReference type="PANTHER" id="PTHR39176">
    <property type="entry name" value="PERIPLASMIC PROTEIN-RELATED"/>
    <property type="match status" value="1"/>
</dbReference>
<dbReference type="Proteomes" id="UP000244908">
    <property type="component" value="Chromosome"/>
</dbReference>
<sequence>MCRILVALTVMISANALAAGCATPRNAFDQVYCSSTEFSQLDRDLNQQYSRVVKLLSAEQKSTLKTSQLNWIKQRDTSCSEEKDSGYFVNLSCANNMMNERITFLKERERECSSTGCVSAKLAD</sequence>
<dbReference type="PROSITE" id="PS51257">
    <property type="entry name" value="PROKAR_LIPOPROTEIN"/>
    <property type="match status" value="1"/>
</dbReference>
<reference evidence="3 4" key="1">
    <citation type="journal article" date="2019" name="Int. J. Syst. Evol. Microbiol.">
        <title>Limnobaculum parvum gen. nov., sp. nov., isolated from a freshwater lake.</title>
        <authorList>
            <person name="Baek C."/>
            <person name="Shin S.K."/>
            <person name="Yi H."/>
        </authorList>
    </citation>
    <scope>NUCLEOTIDE SEQUENCE [LARGE SCALE GENOMIC DNA]</scope>
    <source>
        <strain evidence="3 4">HYN0051</strain>
    </source>
</reference>
<feature type="signal peptide" evidence="1">
    <location>
        <begin position="1"/>
        <end position="18"/>
    </location>
</feature>
<dbReference type="EMBL" id="CP029185">
    <property type="protein sequence ID" value="AWH87447.1"/>
    <property type="molecule type" value="Genomic_DNA"/>
</dbReference>
<keyword evidence="4" id="KW-1185">Reference proteome</keyword>
<evidence type="ECO:0000313" key="4">
    <source>
        <dbReference type="Proteomes" id="UP000244908"/>
    </source>
</evidence>
<proteinExistence type="predicted"/>
<dbReference type="InterPro" id="IPR009739">
    <property type="entry name" value="LprI-like_N"/>
</dbReference>
<evidence type="ECO:0000313" key="3">
    <source>
        <dbReference type="EMBL" id="AWH87447.1"/>
    </source>
</evidence>